<dbReference type="EMBL" id="JAAMPU010000098">
    <property type="protein sequence ID" value="NMH27087.1"/>
    <property type="molecule type" value="Genomic_DNA"/>
</dbReference>
<dbReference type="Proteomes" id="UP000712080">
    <property type="component" value="Unassembled WGS sequence"/>
</dbReference>
<sequence>MYTLSNRLKMFSIILMVLGALGIGYGFLTAPKTIQDVEALEKAEAHHGGGHEAAGHEATPAHEAHEASAETTPAAAEAHHDEVATEEAHAEHTTAVVTDTAHAEHAAATDTLAVAHAAEVAAPAHHKVAEKHETAVDAHAEHQEHLEHVLHQLQNKPWAALYVACIFFLLITMGVLAFYGIQWVAQAGWSPVLFRVMEGITAYLPVGSVIFFIFLLICGLDLFHSNHLFPWMVEGITDPKSEHYDALVAGKSGYLNFGFWIIRAAVFLAGWNLYRFFARKTSLKQDEAPAGDNFNYKKLFKGSAGFLVFFIVSESIMSWDWIMSLDPHWFSTLFGWYVFASFFVSGITTICMVTLYLKSKGLLEYVNTSHIHDLAKFMFGISVFWTYLWFSQFMLIWYANIPEEVTYFITRINDYTVPFWGAVVMNFVFPILILVNTDFKRVTWILVIAGSIILCGHYVDFFNMIMPATVGKNWFIGISEVSSVLFFLGLFLLVIFNALTKAPLLPKGNPFIEESKHFHY</sequence>
<feature type="transmembrane region" description="Helical" evidence="2">
    <location>
        <begin position="159"/>
        <end position="181"/>
    </location>
</feature>
<keyword evidence="2" id="KW-1133">Transmembrane helix</keyword>
<protein>
    <submittedName>
        <fullName evidence="3">Quinol:cytochrome C oxidoreductase</fullName>
    </submittedName>
</protein>
<feature type="compositionally biased region" description="Basic and acidic residues" evidence="1">
    <location>
        <begin position="77"/>
        <end position="92"/>
    </location>
</feature>
<feature type="transmembrane region" description="Helical" evidence="2">
    <location>
        <begin position="334"/>
        <end position="357"/>
    </location>
</feature>
<evidence type="ECO:0000313" key="3">
    <source>
        <dbReference type="EMBL" id="NMH27087.1"/>
    </source>
</evidence>
<keyword evidence="4" id="KW-1185">Reference proteome</keyword>
<keyword evidence="2" id="KW-0812">Transmembrane</keyword>
<name>A0A972JI97_9FLAO</name>
<feature type="transmembrane region" description="Helical" evidence="2">
    <location>
        <begin position="299"/>
        <end position="322"/>
    </location>
</feature>
<dbReference type="RefSeq" id="WP_169526091.1">
    <property type="nucleotide sequence ID" value="NZ_JAAMPU010000098.1"/>
</dbReference>
<dbReference type="PANTHER" id="PTHR43044:SF1">
    <property type="entry name" value="QUINOL:CYTOCHROME C OXIDOREDUCTASE QUINONE-BINDING SUBUNIT 2"/>
    <property type="match status" value="1"/>
</dbReference>
<proteinExistence type="predicted"/>
<evidence type="ECO:0000313" key="4">
    <source>
        <dbReference type="Proteomes" id="UP000712080"/>
    </source>
</evidence>
<feature type="transmembrane region" description="Helical" evidence="2">
    <location>
        <begin position="417"/>
        <end position="435"/>
    </location>
</feature>
<feature type="transmembrane region" description="Helical" evidence="2">
    <location>
        <begin position="12"/>
        <end position="30"/>
    </location>
</feature>
<evidence type="ECO:0000256" key="2">
    <source>
        <dbReference type="SAM" id="Phobius"/>
    </source>
</evidence>
<comment type="caution">
    <text evidence="3">The sequence shown here is derived from an EMBL/GenBank/DDBJ whole genome shotgun (WGS) entry which is preliminary data.</text>
</comment>
<dbReference type="PANTHER" id="PTHR43044">
    <property type="match status" value="1"/>
</dbReference>
<evidence type="ECO:0000256" key="1">
    <source>
        <dbReference type="SAM" id="MobiDB-lite"/>
    </source>
</evidence>
<feature type="region of interest" description="Disordered" evidence="1">
    <location>
        <begin position="43"/>
        <end position="93"/>
    </location>
</feature>
<feature type="transmembrane region" description="Helical" evidence="2">
    <location>
        <begin position="377"/>
        <end position="397"/>
    </location>
</feature>
<feature type="transmembrane region" description="Helical" evidence="2">
    <location>
        <begin position="202"/>
        <end position="223"/>
    </location>
</feature>
<reference evidence="3" key="1">
    <citation type="submission" date="2020-02" db="EMBL/GenBank/DDBJ databases">
        <title>Flavobacterium sp. genome.</title>
        <authorList>
            <person name="Jung H.S."/>
            <person name="Baek J.H."/>
            <person name="Jeon C.O."/>
        </authorList>
    </citation>
    <scope>NUCLEOTIDE SEQUENCE</scope>
    <source>
        <strain evidence="3">SE-s28</strain>
    </source>
</reference>
<feature type="transmembrane region" description="Helical" evidence="2">
    <location>
        <begin position="474"/>
        <end position="499"/>
    </location>
</feature>
<organism evidence="3 4">
    <name type="scientific">Flavobacterium silvaticum</name>
    <dbReference type="NCBI Taxonomy" id="1852020"/>
    <lineage>
        <taxon>Bacteria</taxon>
        <taxon>Pseudomonadati</taxon>
        <taxon>Bacteroidota</taxon>
        <taxon>Flavobacteriia</taxon>
        <taxon>Flavobacteriales</taxon>
        <taxon>Flavobacteriaceae</taxon>
        <taxon>Flavobacterium</taxon>
    </lineage>
</organism>
<gene>
    <name evidence="3" type="ORF">G6047_03505</name>
</gene>
<feature type="transmembrane region" description="Helical" evidence="2">
    <location>
        <begin position="442"/>
        <end position="459"/>
    </location>
</feature>
<feature type="compositionally biased region" description="Basic and acidic residues" evidence="1">
    <location>
        <begin position="43"/>
        <end position="68"/>
    </location>
</feature>
<keyword evidence="2" id="KW-0472">Membrane</keyword>
<accession>A0A972JI97</accession>
<dbReference type="AlphaFoldDB" id="A0A972JI97"/>
<feature type="transmembrane region" description="Helical" evidence="2">
    <location>
        <begin position="257"/>
        <end position="278"/>
    </location>
</feature>